<evidence type="ECO:0000256" key="3">
    <source>
        <dbReference type="HAMAP-Rule" id="MF_01187"/>
    </source>
</evidence>
<dbReference type="OrthoDB" id="9812205at2"/>
<protein>
    <recommendedName>
        <fullName evidence="3">UPF0434 protein H0A68_09325</fullName>
    </recommendedName>
</protein>
<keyword evidence="6" id="KW-1185">Reference proteome</keyword>
<dbReference type="Gene3D" id="2.20.25.10">
    <property type="match status" value="1"/>
</dbReference>
<comment type="similarity">
    <text evidence="2">In the C-terminal section; belongs to the UPF0434 family.</text>
</comment>
<feature type="region of interest" description="Disordered" evidence="4">
    <location>
        <begin position="49"/>
        <end position="88"/>
    </location>
</feature>
<dbReference type="GO" id="GO:0005829">
    <property type="term" value="C:cytosol"/>
    <property type="evidence" value="ECO:0007669"/>
    <property type="project" value="TreeGrafter"/>
</dbReference>
<dbReference type="SUPFAM" id="SSF158997">
    <property type="entry name" value="Trm112p-like"/>
    <property type="match status" value="1"/>
</dbReference>
<dbReference type="PANTHER" id="PTHR33505">
    <property type="entry name" value="ZGC:162634"/>
    <property type="match status" value="1"/>
</dbReference>
<dbReference type="AlphaFoldDB" id="A0A853FAE2"/>
<proteinExistence type="inferred from homology"/>
<evidence type="ECO:0000313" key="5">
    <source>
        <dbReference type="EMBL" id="NYT37073.1"/>
    </source>
</evidence>
<dbReference type="RefSeq" id="WP_129968979.1">
    <property type="nucleotide sequence ID" value="NZ_JACCEW010000002.1"/>
</dbReference>
<dbReference type="PANTHER" id="PTHR33505:SF4">
    <property type="entry name" value="PROTEIN PREY, MITOCHONDRIAL"/>
    <property type="match status" value="1"/>
</dbReference>
<evidence type="ECO:0000256" key="4">
    <source>
        <dbReference type="SAM" id="MobiDB-lite"/>
    </source>
</evidence>
<evidence type="ECO:0000313" key="6">
    <source>
        <dbReference type="Proteomes" id="UP000580517"/>
    </source>
</evidence>
<reference evidence="5 6" key="1">
    <citation type="submission" date="2020-07" db="EMBL/GenBank/DDBJ databases">
        <title>Taxonomic revisions and descriptions of new bacterial species based on genomic comparisons in the high-G+C-content subgroup of the family Alcaligenaceae.</title>
        <authorList>
            <person name="Szabo A."/>
            <person name="Felfoldi T."/>
        </authorList>
    </citation>
    <scope>NUCLEOTIDE SEQUENCE [LARGE SCALE GENOMIC DNA]</scope>
    <source>
        <strain evidence="5 6">DSM 25264</strain>
    </source>
</reference>
<dbReference type="FunFam" id="2.20.25.10:FF:000002">
    <property type="entry name" value="UPF0434 protein YcaR"/>
    <property type="match status" value="1"/>
</dbReference>
<dbReference type="InterPro" id="IPR005651">
    <property type="entry name" value="Trm112-like"/>
</dbReference>
<comment type="similarity">
    <text evidence="1">In the N-terminal section; belongs to the LpxK family.</text>
</comment>
<evidence type="ECO:0000256" key="1">
    <source>
        <dbReference type="ARBA" id="ARBA00061313"/>
    </source>
</evidence>
<evidence type="ECO:0000256" key="2">
    <source>
        <dbReference type="ARBA" id="ARBA00061381"/>
    </source>
</evidence>
<name>A0A853FAE2_9BURK</name>
<gene>
    <name evidence="5" type="ORF">H0A68_09325</name>
</gene>
<dbReference type="HAMAP" id="MF_01187">
    <property type="entry name" value="UPF0434"/>
    <property type="match status" value="1"/>
</dbReference>
<comment type="similarity">
    <text evidence="3">Belongs to the UPF0434 family.</text>
</comment>
<dbReference type="Proteomes" id="UP000580517">
    <property type="component" value="Unassembled WGS sequence"/>
</dbReference>
<comment type="caution">
    <text evidence="5">The sequence shown here is derived from an EMBL/GenBank/DDBJ whole genome shotgun (WGS) entry which is preliminary data.</text>
</comment>
<dbReference type="EMBL" id="JACCEW010000002">
    <property type="protein sequence ID" value="NYT37073.1"/>
    <property type="molecule type" value="Genomic_DNA"/>
</dbReference>
<accession>A0A853FAE2</accession>
<dbReference type="Pfam" id="PF03966">
    <property type="entry name" value="Trm112p"/>
    <property type="match status" value="1"/>
</dbReference>
<organism evidence="5 6">
    <name type="scientific">Allopusillimonas soli</name>
    <dbReference type="NCBI Taxonomy" id="659016"/>
    <lineage>
        <taxon>Bacteria</taxon>
        <taxon>Pseudomonadati</taxon>
        <taxon>Pseudomonadota</taxon>
        <taxon>Betaproteobacteria</taxon>
        <taxon>Burkholderiales</taxon>
        <taxon>Alcaligenaceae</taxon>
        <taxon>Allopusillimonas</taxon>
    </lineage>
</organism>
<sequence length="88" mass="9378">MESRLLQILVCPLCKGPLRVDRGRQELVCGADKLAFPIRDGIPVMLESEARKLTASRPPDGSPGQADAWGAAPGSSSESENSGTEDRQ</sequence>
<feature type="compositionally biased region" description="Low complexity" evidence="4">
    <location>
        <begin position="68"/>
        <end position="82"/>
    </location>
</feature>